<evidence type="ECO:0000256" key="1">
    <source>
        <dbReference type="SAM" id="MobiDB-lite"/>
    </source>
</evidence>
<accession>A0A0P9LF80</accession>
<evidence type="ECO:0000313" key="2">
    <source>
        <dbReference type="EMBL" id="KPW68085.1"/>
    </source>
</evidence>
<dbReference type="Proteomes" id="UP000050564">
    <property type="component" value="Unassembled WGS sequence"/>
</dbReference>
<name>A0A0P9LF80_PSECA</name>
<sequence>MVVSGTGHDYRRVATGYRGLGPERGYDRKQQGGFTSTRRPVDGQHISQISNEEMSQAITLGGRQGIFVPSMTKSRGKLAVGGQANFVRARIALSEAVEQRRVGLVVAQVVVEADDIAAEAVSFVFLEQIAKVD</sequence>
<reference evidence="2 3" key="1">
    <citation type="submission" date="2015-09" db="EMBL/GenBank/DDBJ databases">
        <title>Genome announcement of multiple Pseudomonas syringae strains.</title>
        <authorList>
            <person name="Thakur S."/>
            <person name="Wang P.W."/>
            <person name="Gong Y."/>
            <person name="Weir B.S."/>
            <person name="Guttman D.S."/>
        </authorList>
    </citation>
    <scope>NUCLEOTIDE SEQUENCE [LARGE SCALE GENOMIC DNA]</scope>
    <source>
        <strain evidence="2 3">ICMP2823</strain>
    </source>
</reference>
<evidence type="ECO:0000313" key="3">
    <source>
        <dbReference type="Proteomes" id="UP000050564"/>
    </source>
</evidence>
<comment type="caution">
    <text evidence="2">The sequence shown here is derived from an EMBL/GenBank/DDBJ whole genome shotgun (WGS) entry which is preliminary data.</text>
</comment>
<dbReference type="AlphaFoldDB" id="A0A0P9LF80"/>
<gene>
    <name evidence="2" type="ORF">ALO81_200339</name>
</gene>
<dbReference type="EMBL" id="LJPX01000494">
    <property type="protein sequence ID" value="KPW68085.1"/>
    <property type="molecule type" value="Genomic_DNA"/>
</dbReference>
<protein>
    <submittedName>
        <fullName evidence="2">Uncharacterized protein</fullName>
    </submittedName>
</protein>
<organism evidence="2 3">
    <name type="scientific">Pseudomonas cannabina</name>
    <dbReference type="NCBI Taxonomy" id="86840"/>
    <lineage>
        <taxon>Bacteria</taxon>
        <taxon>Pseudomonadati</taxon>
        <taxon>Pseudomonadota</taxon>
        <taxon>Gammaproteobacteria</taxon>
        <taxon>Pseudomonadales</taxon>
        <taxon>Pseudomonadaceae</taxon>
        <taxon>Pseudomonas</taxon>
    </lineage>
</organism>
<proteinExistence type="predicted"/>
<feature type="region of interest" description="Disordered" evidence="1">
    <location>
        <begin position="16"/>
        <end position="42"/>
    </location>
</feature>